<evidence type="ECO:0000313" key="3">
    <source>
        <dbReference type="Proteomes" id="UP000199306"/>
    </source>
</evidence>
<evidence type="ECO:0000313" key="2">
    <source>
        <dbReference type="EMBL" id="SFP32228.1"/>
    </source>
</evidence>
<dbReference type="EMBL" id="FOXH01000002">
    <property type="protein sequence ID" value="SFP32228.1"/>
    <property type="molecule type" value="Genomic_DNA"/>
</dbReference>
<sequence length="174" mass="20042">MELVADLVKIILPSGLILWAMYLTVSSFIKKDLTQKSLEIKARNLETILPIRIQAYERMTLFLERITPNNLLVRLSGRSVHSLDFQQLLLSEIRDEFSHNLSQQIYMSAEAWEAIRRAQQEITTLINLASKDISLDTPSIELSKRIMQIVIENGANPTEEALKIIKEEFRSNFL</sequence>
<reference evidence="2 3" key="1">
    <citation type="submission" date="2016-10" db="EMBL/GenBank/DDBJ databases">
        <authorList>
            <person name="de Groot N.N."/>
        </authorList>
    </citation>
    <scope>NUCLEOTIDE SEQUENCE [LARGE SCALE GENOMIC DNA]</scope>
    <source>
        <strain evidence="3">E92,LMG 26720,CCM 7988</strain>
    </source>
</reference>
<accession>A0A1I5PDQ6</accession>
<dbReference type="AlphaFoldDB" id="A0A1I5PDQ6"/>
<dbReference type="STRING" id="1079859.SAMN04515674_102427"/>
<keyword evidence="3" id="KW-1185">Reference proteome</keyword>
<dbReference type="OrthoDB" id="1493032at2"/>
<dbReference type="RefSeq" id="WP_092013246.1">
    <property type="nucleotide sequence ID" value="NZ_FOXH01000002.1"/>
</dbReference>
<name>A0A1I5PDQ6_9BACT</name>
<evidence type="ECO:0000256" key="1">
    <source>
        <dbReference type="SAM" id="Phobius"/>
    </source>
</evidence>
<keyword evidence="1" id="KW-0812">Transmembrane</keyword>
<keyword evidence="1" id="KW-0472">Membrane</keyword>
<keyword evidence="1" id="KW-1133">Transmembrane helix</keyword>
<organism evidence="2 3">
    <name type="scientific">Pseudarcicella hirudinis</name>
    <dbReference type="NCBI Taxonomy" id="1079859"/>
    <lineage>
        <taxon>Bacteria</taxon>
        <taxon>Pseudomonadati</taxon>
        <taxon>Bacteroidota</taxon>
        <taxon>Cytophagia</taxon>
        <taxon>Cytophagales</taxon>
        <taxon>Flectobacillaceae</taxon>
        <taxon>Pseudarcicella</taxon>
    </lineage>
</organism>
<gene>
    <name evidence="2" type="ORF">SAMN04515674_102427</name>
</gene>
<dbReference type="Pfam" id="PF25589">
    <property type="entry name" value="DUF7935"/>
    <property type="match status" value="1"/>
</dbReference>
<feature type="transmembrane region" description="Helical" evidence="1">
    <location>
        <begin position="12"/>
        <end position="29"/>
    </location>
</feature>
<dbReference type="Proteomes" id="UP000199306">
    <property type="component" value="Unassembled WGS sequence"/>
</dbReference>
<proteinExistence type="predicted"/>
<dbReference type="InterPro" id="IPR057695">
    <property type="entry name" value="DUF7935"/>
</dbReference>
<protein>
    <submittedName>
        <fullName evidence="2">Uncharacterized protein</fullName>
    </submittedName>
</protein>